<dbReference type="OrthoDB" id="1911337at2"/>
<keyword evidence="2" id="KW-1185">Reference proteome</keyword>
<dbReference type="EMBL" id="RXNR01000019">
    <property type="protein sequence ID" value="RTQ93451.1"/>
    <property type="molecule type" value="Genomic_DNA"/>
</dbReference>
<dbReference type="AlphaFoldDB" id="A0A3S0JQ50"/>
<name>A0A3S0JQ50_9BACI</name>
<organism evidence="1 2">
    <name type="scientific">Lysinibacillus telephonicus</name>
    <dbReference type="NCBI Taxonomy" id="1714840"/>
    <lineage>
        <taxon>Bacteria</taxon>
        <taxon>Bacillati</taxon>
        <taxon>Bacillota</taxon>
        <taxon>Bacilli</taxon>
        <taxon>Bacillales</taxon>
        <taxon>Bacillaceae</taxon>
        <taxon>Lysinibacillus</taxon>
    </lineage>
</organism>
<comment type="caution">
    <text evidence="1">The sequence shown here is derived from an EMBL/GenBank/DDBJ whole genome shotgun (WGS) entry which is preliminary data.</text>
</comment>
<dbReference type="Proteomes" id="UP000276349">
    <property type="component" value="Unassembled WGS sequence"/>
</dbReference>
<gene>
    <name evidence="1" type="ORF">EKG35_08655</name>
</gene>
<accession>A0A3S0JQ50</accession>
<dbReference type="RefSeq" id="WP_126294048.1">
    <property type="nucleotide sequence ID" value="NZ_CP155468.1"/>
</dbReference>
<protein>
    <submittedName>
        <fullName evidence="1">Uncharacterized protein</fullName>
    </submittedName>
</protein>
<reference evidence="1 2" key="1">
    <citation type="submission" date="2018-12" db="EMBL/GenBank/DDBJ databases">
        <authorList>
            <person name="Yu L."/>
        </authorList>
    </citation>
    <scope>NUCLEOTIDE SEQUENCE [LARGE SCALE GENOMIC DNA]</scope>
    <source>
        <strain evidence="1 2">S5H2222</strain>
    </source>
</reference>
<proteinExistence type="predicted"/>
<evidence type="ECO:0000313" key="1">
    <source>
        <dbReference type="EMBL" id="RTQ93451.1"/>
    </source>
</evidence>
<sequence>MLDKIKLLIGQPIGVSFKNGLSVSGVLCNANEDEICLMEYLYQAKFVQKYYDYEMIQGIYIFPSYDKDLLN</sequence>
<evidence type="ECO:0000313" key="2">
    <source>
        <dbReference type="Proteomes" id="UP000276349"/>
    </source>
</evidence>